<organism evidence="4 5">
    <name type="scientific">Cordyceps militaris</name>
    <name type="common">Caterpillar fungus</name>
    <name type="synonym">Clavaria militaris</name>
    <dbReference type="NCBI Taxonomy" id="73501"/>
    <lineage>
        <taxon>Eukaryota</taxon>
        <taxon>Fungi</taxon>
        <taxon>Dikarya</taxon>
        <taxon>Ascomycota</taxon>
        <taxon>Pezizomycotina</taxon>
        <taxon>Sordariomycetes</taxon>
        <taxon>Hypocreomycetidae</taxon>
        <taxon>Hypocreales</taxon>
        <taxon>Cordycipitaceae</taxon>
        <taxon>Cordyceps</taxon>
    </lineage>
</organism>
<dbReference type="Pfam" id="PF00172">
    <property type="entry name" value="Zn_clus"/>
    <property type="match status" value="1"/>
</dbReference>
<dbReference type="GO" id="GO:0005634">
    <property type="term" value="C:nucleus"/>
    <property type="evidence" value="ECO:0007669"/>
    <property type="project" value="UniProtKB-SubCell"/>
</dbReference>
<protein>
    <submittedName>
        <fullName evidence="4">C6 zinc finger domain</fullName>
    </submittedName>
</protein>
<name>A0A2H4SG73_CORMI</name>
<reference evidence="4 5" key="1">
    <citation type="journal article" date="2017" name="BMC Genomics">
        <title>Chromosome level assembly and secondary metabolite potential of the parasitic fungus Cordyceps militaris.</title>
        <authorList>
            <person name="Kramer G.J."/>
            <person name="Nodwell J.R."/>
        </authorList>
    </citation>
    <scope>NUCLEOTIDE SEQUENCE [LARGE SCALE GENOMIC DNA]</scope>
    <source>
        <strain evidence="4 5">ATCC 34164</strain>
    </source>
</reference>
<feature type="domain" description="Zn(2)-C6 fungal-type" evidence="3">
    <location>
        <begin position="25"/>
        <end position="53"/>
    </location>
</feature>
<dbReference type="Pfam" id="PF11951">
    <property type="entry name" value="Fungal_trans_2"/>
    <property type="match status" value="1"/>
</dbReference>
<evidence type="ECO:0000256" key="1">
    <source>
        <dbReference type="ARBA" id="ARBA00004123"/>
    </source>
</evidence>
<dbReference type="OrthoDB" id="5386330at2759"/>
<gene>
    <name evidence="4" type="ORF">A9K55_007613</name>
</gene>
<dbReference type="PROSITE" id="PS00463">
    <property type="entry name" value="ZN2_CY6_FUNGAL_1"/>
    <property type="match status" value="1"/>
</dbReference>
<keyword evidence="2" id="KW-0539">Nucleus</keyword>
<evidence type="ECO:0000313" key="5">
    <source>
        <dbReference type="Proteomes" id="UP000323067"/>
    </source>
</evidence>
<dbReference type="AlphaFoldDB" id="A0A2H4SG73"/>
<dbReference type="SUPFAM" id="SSF57701">
    <property type="entry name" value="Zn2/Cys6 DNA-binding domain"/>
    <property type="match status" value="1"/>
</dbReference>
<accession>A0A2H4SG73</accession>
<sequence>MAESTAGAEIKLARQKKWATKVRSGCLTCRARRVKCDETRPACQQCIRSKKQCKGYTVAPALHSVVNLPSSVRWDDCDLAINWEAEPPEWDYMQSIRYYLETRSPDDGSEFSVCTAPPFNRSDWIHETFVCMMVCEQIEKLTKNRLTRLKPAEDFTLRGLWTVYYRSVLKHIKVLNMCLRDEGHWGGKNRVFYCIARLMYFDLKVSDLTCQSHINGYFAYVQKRGGVRSVLSLPLPPVHSFQAVLTLIQGSRSLMLTHFRLGFRVGAAANTTSPPDQQIAGPNQLSDDEIRLVYDWAFLGAFPCPNELFVHMIQLTRLRVQVSSGQITGVALAAKVDELFRQISTVNLDAWIRDASARSNNASDGAAAFRAATLLYGILSLPSRAVAAWAAAAWHHGSGGLGAYESVRSAQQQALLDVLRRMAPKVKCRCCISWPLLVAGVAAADGAVDGARDFVEESLLGIAAEPEGPMFALPSLQKFRELWSSGKTGWDDCFTEPFIAIQ</sequence>
<dbReference type="CDD" id="cd00067">
    <property type="entry name" value="GAL4"/>
    <property type="match status" value="1"/>
</dbReference>
<dbReference type="Proteomes" id="UP000323067">
    <property type="component" value="Chromosome vii"/>
</dbReference>
<proteinExistence type="predicted"/>
<dbReference type="PANTHER" id="PTHR37534">
    <property type="entry name" value="TRANSCRIPTIONAL ACTIVATOR PROTEIN UGA3"/>
    <property type="match status" value="1"/>
</dbReference>
<dbReference type="GO" id="GO:0000981">
    <property type="term" value="F:DNA-binding transcription factor activity, RNA polymerase II-specific"/>
    <property type="evidence" value="ECO:0007669"/>
    <property type="project" value="InterPro"/>
</dbReference>
<comment type="subcellular location">
    <subcellularLocation>
        <location evidence="1">Nucleus</location>
    </subcellularLocation>
</comment>
<dbReference type="VEuPathDB" id="FungiDB:A9K55_007613"/>
<evidence type="ECO:0000256" key="2">
    <source>
        <dbReference type="ARBA" id="ARBA00023242"/>
    </source>
</evidence>
<dbReference type="PROSITE" id="PS50048">
    <property type="entry name" value="ZN2_CY6_FUNGAL_2"/>
    <property type="match status" value="1"/>
</dbReference>
<dbReference type="InterPro" id="IPR036864">
    <property type="entry name" value="Zn2-C6_fun-type_DNA-bd_sf"/>
</dbReference>
<evidence type="ECO:0000313" key="4">
    <source>
        <dbReference type="EMBL" id="ATY62105.1"/>
    </source>
</evidence>
<dbReference type="EMBL" id="CP023324">
    <property type="protein sequence ID" value="ATY62105.1"/>
    <property type="molecule type" value="Genomic_DNA"/>
</dbReference>
<dbReference type="SMART" id="SM00066">
    <property type="entry name" value="GAL4"/>
    <property type="match status" value="1"/>
</dbReference>
<dbReference type="GO" id="GO:0008270">
    <property type="term" value="F:zinc ion binding"/>
    <property type="evidence" value="ECO:0007669"/>
    <property type="project" value="InterPro"/>
</dbReference>
<dbReference type="Gene3D" id="4.10.240.10">
    <property type="entry name" value="Zn(2)-C6 fungal-type DNA-binding domain"/>
    <property type="match status" value="1"/>
</dbReference>
<dbReference type="PANTHER" id="PTHR37534:SF46">
    <property type="entry name" value="ZN(II)2CYS6 TRANSCRIPTION FACTOR (EUROFUNG)"/>
    <property type="match status" value="1"/>
</dbReference>
<dbReference type="InterPro" id="IPR021858">
    <property type="entry name" value="Fun_TF"/>
</dbReference>
<evidence type="ECO:0000259" key="3">
    <source>
        <dbReference type="PROSITE" id="PS50048"/>
    </source>
</evidence>
<dbReference type="VEuPathDB" id="FungiDB:CCM_08375"/>
<dbReference type="InterPro" id="IPR001138">
    <property type="entry name" value="Zn2Cys6_DnaBD"/>
</dbReference>